<feature type="compositionally biased region" description="Polar residues" evidence="9">
    <location>
        <begin position="374"/>
        <end position="404"/>
    </location>
</feature>
<dbReference type="SUPFAM" id="SSF56112">
    <property type="entry name" value="Protein kinase-like (PK-like)"/>
    <property type="match status" value="1"/>
</dbReference>
<evidence type="ECO:0000256" key="2">
    <source>
        <dbReference type="ARBA" id="ARBA00022527"/>
    </source>
</evidence>
<evidence type="ECO:0000256" key="1">
    <source>
        <dbReference type="ARBA" id="ARBA00012513"/>
    </source>
</evidence>
<dbReference type="PANTHER" id="PTHR24343:SF330">
    <property type="entry name" value="SNF1-ACTIVATING KINASE 1"/>
    <property type="match status" value="1"/>
</dbReference>
<keyword evidence="3" id="KW-0808">Transferase</keyword>
<dbReference type="GO" id="GO:0005737">
    <property type="term" value="C:cytoplasm"/>
    <property type="evidence" value="ECO:0007669"/>
    <property type="project" value="TreeGrafter"/>
</dbReference>
<feature type="region of interest" description="Disordered" evidence="9">
    <location>
        <begin position="327"/>
        <end position="406"/>
    </location>
</feature>
<dbReference type="HOGENOM" id="CLU_312155_0_0_1"/>
<keyword evidence="5 11" id="KW-0418">Kinase</keyword>
<evidence type="ECO:0000256" key="4">
    <source>
        <dbReference type="ARBA" id="ARBA00022741"/>
    </source>
</evidence>
<evidence type="ECO:0000256" key="8">
    <source>
        <dbReference type="ARBA" id="ARBA00048679"/>
    </source>
</evidence>
<feature type="region of interest" description="Disordered" evidence="9">
    <location>
        <begin position="936"/>
        <end position="1060"/>
    </location>
</feature>
<name>A0A0D0TRN1_9TREE</name>
<evidence type="ECO:0000259" key="10">
    <source>
        <dbReference type="PROSITE" id="PS50011"/>
    </source>
</evidence>
<evidence type="ECO:0000256" key="3">
    <source>
        <dbReference type="ARBA" id="ARBA00022679"/>
    </source>
</evidence>
<feature type="compositionally biased region" description="Low complexity" evidence="9">
    <location>
        <begin position="353"/>
        <end position="373"/>
    </location>
</feature>
<dbReference type="Gene3D" id="1.10.510.10">
    <property type="entry name" value="Transferase(Phosphotransferase) domain 1"/>
    <property type="match status" value="1"/>
</dbReference>
<dbReference type="GO" id="GO:0005524">
    <property type="term" value="F:ATP binding"/>
    <property type="evidence" value="ECO:0007669"/>
    <property type="project" value="UniProtKB-KW"/>
</dbReference>
<dbReference type="AlphaFoldDB" id="A0A0D0TRN1"/>
<gene>
    <name evidence="11" type="ORF">I313_06139</name>
</gene>
<feature type="domain" description="Protein kinase" evidence="10">
    <location>
        <begin position="141"/>
        <end position="506"/>
    </location>
</feature>
<feature type="region of interest" description="Disordered" evidence="9">
    <location>
        <begin position="674"/>
        <end position="766"/>
    </location>
</feature>
<keyword evidence="2" id="KW-0723">Serine/threonine-protein kinase</keyword>
<feature type="compositionally biased region" description="Polar residues" evidence="9">
    <location>
        <begin position="11"/>
        <end position="23"/>
    </location>
</feature>
<dbReference type="Gene3D" id="3.30.200.20">
    <property type="entry name" value="Phosphorylase Kinase, domain 1"/>
    <property type="match status" value="1"/>
</dbReference>
<dbReference type="Proteomes" id="UP000053392">
    <property type="component" value="Unassembled WGS sequence"/>
</dbReference>
<feature type="region of interest" description="Disordered" evidence="9">
    <location>
        <begin position="788"/>
        <end position="905"/>
    </location>
</feature>
<dbReference type="InterPro" id="IPR011009">
    <property type="entry name" value="Kinase-like_dom_sf"/>
</dbReference>
<feature type="compositionally biased region" description="Polar residues" evidence="9">
    <location>
        <begin position="947"/>
        <end position="977"/>
    </location>
</feature>
<comment type="catalytic activity">
    <reaction evidence="8">
        <text>L-seryl-[protein] + ATP = O-phospho-L-seryl-[protein] + ADP + H(+)</text>
        <dbReference type="Rhea" id="RHEA:17989"/>
        <dbReference type="Rhea" id="RHEA-COMP:9863"/>
        <dbReference type="Rhea" id="RHEA-COMP:11604"/>
        <dbReference type="ChEBI" id="CHEBI:15378"/>
        <dbReference type="ChEBI" id="CHEBI:29999"/>
        <dbReference type="ChEBI" id="CHEBI:30616"/>
        <dbReference type="ChEBI" id="CHEBI:83421"/>
        <dbReference type="ChEBI" id="CHEBI:456216"/>
        <dbReference type="EC" id="2.7.11.1"/>
    </reaction>
</comment>
<protein>
    <recommendedName>
        <fullName evidence="1">non-specific serine/threonine protein kinase</fullName>
        <ecNumber evidence="1">2.7.11.1</ecNumber>
    </recommendedName>
</protein>
<feature type="region of interest" description="Disordered" evidence="9">
    <location>
        <begin position="564"/>
        <end position="607"/>
    </location>
</feature>
<dbReference type="EC" id="2.7.11.1" evidence="1"/>
<dbReference type="OrthoDB" id="68483at2759"/>
<evidence type="ECO:0000313" key="11">
    <source>
        <dbReference type="EMBL" id="KIR38143.1"/>
    </source>
</evidence>
<feature type="compositionally biased region" description="Polar residues" evidence="9">
    <location>
        <begin position="38"/>
        <end position="47"/>
    </location>
</feature>
<dbReference type="InterPro" id="IPR000719">
    <property type="entry name" value="Prot_kinase_dom"/>
</dbReference>
<evidence type="ECO:0000256" key="6">
    <source>
        <dbReference type="ARBA" id="ARBA00022840"/>
    </source>
</evidence>
<keyword evidence="12" id="KW-1185">Reference proteome</keyword>
<feature type="region of interest" description="Disordered" evidence="9">
    <location>
        <begin position="1"/>
        <end position="114"/>
    </location>
</feature>
<feature type="compositionally biased region" description="Polar residues" evidence="9">
    <location>
        <begin position="579"/>
        <end position="605"/>
    </location>
</feature>
<feature type="compositionally biased region" description="Basic and acidic residues" evidence="9">
    <location>
        <begin position="995"/>
        <end position="1012"/>
    </location>
</feature>
<feature type="compositionally biased region" description="Acidic residues" evidence="9">
    <location>
        <begin position="876"/>
        <end position="892"/>
    </location>
</feature>
<evidence type="ECO:0000313" key="12">
    <source>
        <dbReference type="Proteomes" id="UP000053392"/>
    </source>
</evidence>
<comment type="catalytic activity">
    <reaction evidence="7">
        <text>L-threonyl-[protein] + ATP = O-phospho-L-threonyl-[protein] + ADP + H(+)</text>
        <dbReference type="Rhea" id="RHEA:46608"/>
        <dbReference type="Rhea" id="RHEA-COMP:11060"/>
        <dbReference type="Rhea" id="RHEA-COMP:11605"/>
        <dbReference type="ChEBI" id="CHEBI:15378"/>
        <dbReference type="ChEBI" id="CHEBI:30013"/>
        <dbReference type="ChEBI" id="CHEBI:30616"/>
        <dbReference type="ChEBI" id="CHEBI:61977"/>
        <dbReference type="ChEBI" id="CHEBI:456216"/>
        <dbReference type="EC" id="2.7.11.1"/>
    </reaction>
</comment>
<keyword evidence="6" id="KW-0067">ATP-binding</keyword>
<sequence>MSAVPGPAGSLPSQPRKSPTTLQPAPADFPHSLHRTASHTSQASAQVPSPRLSARSFSPKGQFTPRIMSRRGSAQTGIEYPYRTLSRTSSPKDAPSYTPASVHEEGWRTPATDYTPGEVIETQAVRVKRDHESGKWMINQYRVLSEIGSGTHGRVRLGQDMTAEIPAADDDGDLHPPTSPDNSFYAIKIVDRNPKRKRLTGLGRHKGSSGGAKLLNENEIRKEIAIFKKVNHPNVVRMKEIIDDPESSKIYMILEWCRNGEIRWKDGEGLPALTVGETRKIFRDTLLGLEYPQPGPEGDAYVDDIELAKTAGSPAFFAPEMCYSGLDSEGPSRAPSAPCPNQEVPSFTLRPPSCGDTSADNSSSSLMSLPRSSNTFPLKPTNSNDSASSRHPPSFRSQSSSATIQRRERLPITNAIDVWALGVTLYCLLFGKTPFNAPNEYLLMQVIVSEPYIIPPFMGKDRLPTGTGGLPAADEALECLDLLKRLLEKDAGKRITLEQAKQHPFTLHGLPDPAAWLVKTDPHTHTFVTVSNDEVAAVITKSVRFRDRFRKGIKTISQKLQLLGTGRTRSHSFGDGESIGTNNTEYSLTPAGSTSHFGTPKSNKLSALLPVSTPSRDVSPMNSPLPHTSAGRRFSLLNGRSHDYPVSPQTSTPGAHIVSPGLSKNQSALDFRNEPAGRVSSTPGPIGHGRLPSHLVPQPRPSIVPLLDDTTHSPRPATSSVSLDKLKLPSDQQSINGSFRRRKSVEVEMEGRRRSHSNASSISSKLARLLRTGSQRSYPRVLEKEQFAGSDAEDMAAEPSVGSSSPADALGRMSLESSLPRQSLEHVETGSRSSSQGYIPSPDFPLPAGWESRFRTNAPRRGSNLSEEFTNRVAEEEIDWDGSISDGDDYDDETSHSVAAPTPLASLNPLWRRTRNDNLGLGLDTQPSTVVVSAAPTLEPIPDGSPSAPTTLPNRSSSSSRPTLPEINTNSSDPLYQTSSRTSSRLSNSPFRNNLVERARSPYGGYHDDTRNSPRRTGLNRQTNAPASLDNDEDEGLAISFGGKRGRKGSVQKPTMSGDK</sequence>
<reference evidence="11 12" key="1">
    <citation type="submission" date="2015-01" db="EMBL/GenBank/DDBJ databases">
        <title>The Genome Sequence of Cryptococcus gattii Ram5.</title>
        <authorList>
            <consortium name="The Broad Institute Genomics Platform"/>
            <person name="Cuomo C."/>
            <person name="Litvintseva A."/>
            <person name="Chen Y."/>
            <person name="Heitman J."/>
            <person name="Sun S."/>
            <person name="Springer D."/>
            <person name="Dromer F."/>
            <person name="Young S."/>
            <person name="Zeng Q."/>
            <person name="Gargeya S."/>
            <person name="Abouelleil A."/>
            <person name="Alvarado L."/>
            <person name="Chapman S.B."/>
            <person name="Gainer-Dewar J."/>
            <person name="Goldberg J."/>
            <person name="Griggs A."/>
            <person name="Gujja S."/>
            <person name="Hansen M."/>
            <person name="Howarth C."/>
            <person name="Imamovic A."/>
            <person name="Larimer J."/>
            <person name="Murphy C."/>
            <person name="Naylor J."/>
            <person name="Pearson M."/>
            <person name="Priest M."/>
            <person name="Roberts A."/>
            <person name="Saif S."/>
            <person name="Shea T."/>
            <person name="Sykes S."/>
            <person name="Wortman J."/>
            <person name="Nusbaum C."/>
            <person name="Birren B."/>
        </authorList>
    </citation>
    <scope>NUCLEOTIDE SEQUENCE [LARGE SCALE GENOMIC DNA]</scope>
    <source>
        <strain evidence="11 12">Ram5</strain>
    </source>
</reference>
<dbReference type="PANTHER" id="PTHR24343">
    <property type="entry name" value="SERINE/THREONINE KINASE"/>
    <property type="match status" value="1"/>
</dbReference>
<proteinExistence type="predicted"/>
<evidence type="ECO:0000256" key="9">
    <source>
        <dbReference type="SAM" id="MobiDB-lite"/>
    </source>
</evidence>
<dbReference type="Pfam" id="PF00069">
    <property type="entry name" value="Pkinase"/>
    <property type="match status" value="2"/>
</dbReference>
<evidence type="ECO:0000256" key="7">
    <source>
        <dbReference type="ARBA" id="ARBA00047899"/>
    </source>
</evidence>
<accession>A0A0D0TRN1</accession>
<dbReference type="GO" id="GO:0004674">
    <property type="term" value="F:protein serine/threonine kinase activity"/>
    <property type="evidence" value="ECO:0007669"/>
    <property type="project" value="UniProtKB-KW"/>
</dbReference>
<dbReference type="PROSITE" id="PS50011">
    <property type="entry name" value="PROTEIN_KINASE_DOM"/>
    <property type="match status" value="1"/>
</dbReference>
<evidence type="ECO:0000256" key="5">
    <source>
        <dbReference type="ARBA" id="ARBA00022777"/>
    </source>
</evidence>
<organism evidence="11 12">
    <name type="scientific">Cryptococcus deuterogattii Ram5</name>
    <dbReference type="NCBI Taxonomy" id="1296110"/>
    <lineage>
        <taxon>Eukaryota</taxon>
        <taxon>Fungi</taxon>
        <taxon>Dikarya</taxon>
        <taxon>Basidiomycota</taxon>
        <taxon>Agaricomycotina</taxon>
        <taxon>Tremellomycetes</taxon>
        <taxon>Tremellales</taxon>
        <taxon>Cryptococcaceae</taxon>
        <taxon>Cryptococcus</taxon>
        <taxon>Cryptococcus gattii species complex</taxon>
    </lineage>
</organism>
<keyword evidence="4" id="KW-0547">Nucleotide-binding</keyword>
<dbReference type="EMBL" id="KN847912">
    <property type="protein sequence ID" value="KIR38143.1"/>
    <property type="molecule type" value="Genomic_DNA"/>
</dbReference>
<dbReference type="SMART" id="SM00220">
    <property type="entry name" value="S_TKc"/>
    <property type="match status" value="1"/>
</dbReference>
<feature type="compositionally biased region" description="Low complexity" evidence="9">
    <location>
        <begin position="978"/>
        <end position="989"/>
    </location>
</feature>